<evidence type="ECO:0000313" key="2">
    <source>
        <dbReference type="EMBL" id="MER5171861.1"/>
    </source>
</evidence>
<evidence type="ECO:0000313" key="3">
    <source>
        <dbReference type="Proteomes" id="UP001438953"/>
    </source>
</evidence>
<proteinExistence type="predicted"/>
<keyword evidence="1" id="KW-0732">Signal</keyword>
<protein>
    <submittedName>
        <fullName evidence="2">Uncharacterized protein</fullName>
    </submittedName>
</protein>
<accession>A0ABV1SGU7</accession>
<comment type="caution">
    <text evidence="2">The sequence shown here is derived from an EMBL/GenBank/DDBJ whole genome shotgun (WGS) entry which is preliminary data.</text>
</comment>
<dbReference type="Proteomes" id="UP001438953">
    <property type="component" value="Unassembled WGS sequence"/>
</dbReference>
<sequence>MKMLVLSSVLATFAVTLSGPVMAQDATRNAQIAAILKAGGMEFVTRDLKTLDFAEEAQDAQPAATDQNS</sequence>
<evidence type="ECO:0000256" key="1">
    <source>
        <dbReference type="SAM" id="SignalP"/>
    </source>
</evidence>
<dbReference type="RefSeq" id="WP_350936445.1">
    <property type="nucleotide sequence ID" value="NZ_JAYWLC010000005.1"/>
</dbReference>
<gene>
    <name evidence="2" type="ORF">VSX56_08725</name>
</gene>
<keyword evidence="3" id="KW-1185">Reference proteome</keyword>
<dbReference type="EMBL" id="JAYWLC010000005">
    <property type="protein sequence ID" value="MER5171861.1"/>
    <property type="molecule type" value="Genomic_DNA"/>
</dbReference>
<name>A0ABV1SGU7_9RHOB</name>
<organism evidence="2 3">
    <name type="scientific">Thioclava kandeliae</name>
    <dbReference type="NCBI Taxonomy" id="3070818"/>
    <lineage>
        <taxon>Bacteria</taxon>
        <taxon>Pseudomonadati</taxon>
        <taxon>Pseudomonadota</taxon>
        <taxon>Alphaproteobacteria</taxon>
        <taxon>Rhodobacterales</taxon>
        <taxon>Paracoccaceae</taxon>
        <taxon>Thioclava</taxon>
    </lineage>
</organism>
<reference evidence="2 3" key="1">
    <citation type="submission" date="2024-06" db="EMBL/GenBank/DDBJ databases">
        <title>Thioclava kandeliae sp. nov. from a rhizosphere soil sample of Kandelia candel in a mangrove.</title>
        <authorList>
            <person name="Mu T."/>
        </authorList>
    </citation>
    <scope>NUCLEOTIDE SEQUENCE [LARGE SCALE GENOMIC DNA]</scope>
    <source>
        <strain evidence="2 3">CPCC 100088</strain>
    </source>
</reference>
<feature type="chain" id="PRO_5047536658" evidence="1">
    <location>
        <begin position="24"/>
        <end position="69"/>
    </location>
</feature>
<feature type="signal peptide" evidence="1">
    <location>
        <begin position="1"/>
        <end position="23"/>
    </location>
</feature>